<dbReference type="GO" id="GO:0006826">
    <property type="term" value="P:iron ion transport"/>
    <property type="evidence" value="ECO:0007669"/>
    <property type="project" value="UniProtKB-KW"/>
</dbReference>
<dbReference type="GO" id="GO:0016887">
    <property type="term" value="F:ATP hydrolysis activity"/>
    <property type="evidence" value="ECO:0007669"/>
    <property type="project" value="InterPro"/>
</dbReference>
<dbReference type="Pfam" id="PF00005">
    <property type="entry name" value="ABC_tran"/>
    <property type="match status" value="1"/>
</dbReference>
<keyword evidence="9" id="KW-0472">Membrane</keyword>
<dbReference type="GO" id="GO:0005524">
    <property type="term" value="F:ATP binding"/>
    <property type="evidence" value="ECO:0007669"/>
    <property type="project" value="UniProtKB-KW"/>
</dbReference>
<keyword evidence="3" id="KW-1003">Cell membrane</keyword>
<dbReference type="Gene3D" id="3.40.50.300">
    <property type="entry name" value="P-loop containing nucleotide triphosphate hydrolases"/>
    <property type="match status" value="1"/>
</dbReference>
<proteinExistence type="predicted"/>
<dbReference type="GO" id="GO:0005886">
    <property type="term" value="C:plasma membrane"/>
    <property type="evidence" value="ECO:0007669"/>
    <property type="project" value="UniProtKB-SubCell"/>
</dbReference>
<comment type="subcellular location">
    <subcellularLocation>
        <location evidence="1">Cell membrane</location>
        <topology evidence="1">Peripheral membrane protein</topology>
    </subcellularLocation>
</comment>
<evidence type="ECO:0000313" key="12">
    <source>
        <dbReference type="Proteomes" id="UP000223071"/>
    </source>
</evidence>
<feature type="domain" description="ABC transporter" evidence="10">
    <location>
        <begin position="3"/>
        <end position="238"/>
    </location>
</feature>
<keyword evidence="8" id="KW-0406">Ion transport</keyword>
<name>A0A2A9HEQ4_TEPT2</name>
<dbReference type="InterPro" id="IPR051535">
    <property type="entry name" value="Siderophore_ABC-ATPase"/>
</dbReference>
<dbReference type="InterPro" id="IPR003439">
    <property type="entry name" value="ABC_transporter-like_ATP-bd"/>
</dbReference>
<reference evidence="11 12" key="1">
    <citation type="submission" date="2017-09" db="EMBL/GenBank/DDBJ databases">
        <title>Sequencing the genomes of two abundant thermophiles in Great Basin hot springs: Thermocrinis jamiesonii and novel Chloroflexi Thermoflexus hugenholtzii.</title>
        <authorList>
            <person name="Hedlund B."/>
        </authorList>
    </citation>
    <scope>NUCLEOTIDE SEQUENCE [LARGE SCALE GENOMIC DNA]</scope>
    <source>
        <strain evidence="11 12">G233</strain>
    </source>
</reference>
<dbReference type="SMART" id="SM00382">
    <property type="entry name" value="AAA"/>
    <property type="match status" value="1"/>
</dbReference>
<dbReference type="InterPro" id="IPR017871">
    <property type="entry name" value="ABC_transporter-like_CS"/>
</dbReference>
<gene>
    <name evidence="11" type="ORF">A9A59_1039</name>
</gene>
<evidence type="ECO:0000256" key="7">
    <source>
        <dbReference type="ARBA" id="ARBA00023004"/>
    </source>
</evidence>
<dbReference type="EMBL" id="PDJQ01000001">
    <property type="protein sequence ID" value="PFG73833.1"/>
    <property type="molecule type" value="Genomic_DNA"/>
</dbReference>
<dbReference type="SUPFAM" id="SSF52540">
    <property type="entry name" value="P-loop containing nucleoside triphosphate hydrolases"/>
    <property type="match status" value="1"/>
</dbReference>
<protein>
    <submittedName>
        <fullName evidence="11">Iron complex transport system ATP-binding protein</fullName>
    </submittedName>
</protein>
<dbReference type="AlphaFoldDB" id="A0A2A9HEQ4"/>
<accession>A0A2A9HEQ4</accession>
<evidence type="ECO:0000256" key="5">
    <source>
        <dbReference type="ARBA" id="ARBA00022741"/>
    </source>
</evidence>
<organism evidence="11 12">
    <name type="scientific">Tepidiforma thermophila (strain KCTC 52669 / CGMCC 1.13589 / G233)</name>
    <dbReference type="NCBI Taxonomy" id="2761530"/>
    <lineage>
        <taxon>Bacteria</taxon>
        <taxon>Bacillati</taxon>
        <taxon>Chloroflexota</taxon>
        <taxon>Tepidiformia</taxon>
        <taxon>Tepidiformales</taxon>
        <taxon>Tepidiformaceae</taxon>
        <taxon>Tepidiforma</taxon>
    </lineage>
</organism>
<dbReference type="Proteomes" id="UP000223071">
    <property type="component" value="Unassembled WGS sequence"/>
</dbReference>
<evidence type="ECO:0000256" key="1">
    <source>
        <dbReference type="ARBA" id="ARBA00004202"/>
    </source>
</evidence>
<evidence type="ECO:0000313" key="11">
    <source>
        <dbReference type="EMBL" id="PFG73833.1"/>
    </source>
</evidence>
<evidence type="ECO:0000256" key="8">
    <source>
        <dbReference type="ARBA" id="ARBA00023065"/>
    </source>
</evidence>
<dbReference type="PROSITE" id="PS00211">
    <property type="entry name" value="ABC_TRANSPORTER_1"/>
    <property type="match status" value="1"/>
</dbReference>
<evidence type="ECO:0000256" key="2">
    <source>
        <dbReference type="ARBA" id="ARBA00022448"/>
    </source>
</evidence>
<keyword evidence="12" id="KW-1185">Reference proteome</keyword>
<keyword evidence="6 11" id="KW-0067">ATP-binding</keyword>
<dbReference type="PANTHER" id="PTHR42771:SF2">
    <property type="entry name" value="IRON(3+)-HYDROXAMATE IMPORT ATP-BINDING PROTEIN FHUC"/>
    <property type="match status" value="1"/>
</dbReference>
<dbReference type="InterPro" id="IPR027417">
    <property type="entry name" value="P-loop_NTPase"/>
</dbReference>
<keyword evidence="4" id="KW-0410">Iron transport</keyword>
<evidence type="ECO:0000256" key="6">
    <source>
        <dbReference type="ARBA" id="ARBA00022840"/>
    </source>
</evidence>
<keyword evidence="7" id="KW-0408">Iron</keyword>
<evidence type="ECO:0000259" key="10">
    <source>
        <dbReference type="PROSITE" id="PS50893"/>
    </source>
</evidence>
<dbReference type="PANTHER" id="PTHR42771">
    <property type="entry name" value="IRON(3+)-HYDROXAMATE IMPORT ATP-BINDING PROTEIN FHUC"/>
    <property type="match status" value="1"/>
</dbReference>
<dbReference type="CDD" id="cd03214">
    <property type="entry name" value="ABC_Iron-Siderophores_B12_Hemin"/>
    <property type="match status" value="1"/>
</dbReference>
<evidence type="ECO:0000256" key="3">
    <source>
        <dbReference type="ARBA" id="ARBA00022475"/>
    </source>
</evidence>
<dbReference type="RefSeq" id="WP_098503268.1">
    <property type="nucleotide sequence ID" value="NZ_PDJQ01000001.1"/>
</dbReference>
<evidence type="ECO:0000256" key="4">
    <source>
        <dbReference type="ARBA" id="ARBA00022496"/>
    </source>
</evidence>
<sequence length="277" mass="29785">MNLAVEHLTLAHGHRVVVHDVSFTVEAGEMVAIVGPNGSGKSTLLRGMARLHPPRAGRVLLDGRDIRGMNSRHVARVLAILPQAPAGGLDLTVRELAFRGRYPHQGLLQRVTRRDIDAVEWALESTDVLHLADRPLAALSGGERQRAWIAMALAQEPRILLLDEPTTFLDVAHQVDVMHLLRRLNARGITIVAVLHDLALAGRFTSRVIALRDGRLAFDGPPSAVLQPEALERVFGVPMLVLADPDTGLPIPIPRPDPALCPAAPTPAPAPARPAAG</sequence>
<dbReference type="InterPro" id="IPR003593">
    <property type="entry name" value="AAA+_ATPase"/>
</dbReference>
<keyword evidence="5" id="KW-0547">Nucleotide-binding</keyword>
<dbReference type="FunFam" id="3.40.50.300:FF:000134">
    <property type="entry name" value="Iron-enterobactin ABC transporter ATP-binding protein"/>
    <property type="match status" value="1"/>
</dbReference>
<evidence type="ECO:0000256" key="9">
    <source>
        <dbReference type="ARBA" id="ARBA00023136"/>
    </source>
</evidence>
<keyword evidence="2" id="KW-0813">Transport</keyword>
<comment type="caution">
    <text evidence="11">The sequence shown here is derived from an EMBL/GenBank/DDBJ whole genome shotgun (WGS) entry which is preliminary data.</text>
</comment>
<dbReference type="PROSITE" id="PS50893">
    <property type="entry name" value="ABC_TRANSPORTER_2"/>
    <property type="match status" value="1"/>
</dbReference>